<dbReference type="SUPFAM" id="SSF48452">
    <property type="entry name" value="TPR-like"/>
    <property type="match status" value="1"/>
</dbReference>
<comment type="similarity">
    <text evidence="1">Belongs to the TTC38 family.</text>
</comment>
<keyword evidence="6" id="KW-1185">Reference proteome</keyword>
<dbReference type="InterPro" id="IPR011990">
    <property type="entry name" value="TPR-like_helical_dom_sf"/>
</dbReference>
<evidence type="ECO:0000256" key="2">
    <source>
        <dbReference type="ARBA" id="ARBA00019992"/>
    </source>
</evidence>
<keyword evidence="3" id="KW-0677">Repeat</keyword>
<dbReference type="PANTHER" id="PTHR16263">
    <property type="entry name" value="TETRATRICOPEPTIDE REPEAT PROTEIN 38"/>
    <property type="match status" value="1"/>
</dbReference>
<comment type="caution">
    <text evidence="5">The sequence shown here is derived from an EMBL/GenBank/DDBJ whole genome shotgun (WGS) entry which is preliminary data.</text>
</comment>
<evidence type="ECO:0000313" key="5">
    <source>
        <dbReference type="EMBL" id="GGJ45201.1"/>
    </source>
</evidence>
<dbReference type="PANTHER" id="PTHR16263:SF4">
    <property type="entry name" value="TETRATRICOPEPTIDE REPEAT PROTEIN 38"/>
    <property type="match status" value="1"/>
</dbReference>
<sequence>MTADIRGNALSCGAEAARRLDAASLKFHNYLADPIADLDALLAEHPDCVMAQALRAGILATTTDRTFAAEAAASLEEAERLAPRANAREQAHVAAVRQWMDGDLSGATERWGGIAIDHPRDLLAVQYGQLGDFFLGQSHMLRDRVARVLPSWRRDTPGYGFVLGMHAFGLEEAGDYTRAEAAGREAVAINPRDGWAAHAVAHVMEMQGRAAEGAAFMQSTAPGWAPDSLFAYHNWWHLALFYVEQSDIAAALRLFDERISAGGFGQALEGIDGSALLWRLWVLGHDVGDRWSKLLACWSPRRNHGVYAFNDVHAMMAFAATDDRAAQDDVIGTLKRAAARQGTNAMMSRDVGLPLASGIAAFGRGDYRAAVAHILPVRGIANRFGGSHAQRDIISWTLCEAAIRSGDTAMAEAMVAERLSAKERSPVAQGWAIRAKAMARPIAA</sequence>
<accession>A0A917NZY7</accession>
<evidence type="ECO:0000313" key="6">
    <source>
        <dbReference type="Proteomes" id="UP000661507"/>
    </source>
</evidence>
<proteinExistence type="inferred from homology"/>
<organism evidence="5 6">
    <name type="scientific">Neoroseomonas lacus</name>
    <dbReference type="NCBI Taxonomy" id="287609"/>
    <lineage>
        <taxon>Bacteria</taxon>
        <taxon>Pseudomonadati</taxon>
        <taxon>Pseudomonadota</taxon>
        <taxon>Alphaproteobacteria</taxon>
        <taxon>Acetobacterales</taxon>
        <taxon>Acetobacteraceae</taxon>
        <taxon>Neoroseomonas</taxon>
    </lineage>
</organism>
<dbReference type="AlphaFoldDB" id="A0A917NZY7"/>
<evidence type="ECO:0000256" key="3">
    <source>
        <dbReference type="ARBA" id="ARBA00022737"/>
    </source>
</evidence>
<name>A0A917NZY7_9PROT</name>
<dbReference type="Proteomes" id="UP000661507">
    <property type="component" value="Unassembled WGS sequence"/>
</dbReference>
<dbReference type="InterPro" id="IPR033891">
    <property type="entry name" value="TTC38"/>
</dbReference>
<keyword evidence="4" id="KW-0802">TPR repeat</keyword>
<reference evidence="5" key="1">
    <citation type="journal article" date="2014" name="Int. J. Syst. Evol. Microbiol.">
        <title>Complete genome sequence of Corynebacterium casei LMG S-19264T (=DSM 44701T), isolated from a smear-ripened cheese.</title>
        <authorList>
            <consortium name="US DOE Joint Genome Institute (JGI-PGF)"/>
            <person name="Walter F."/>
            <person name="Albersmeier A."/>
            <person name="Kalinowski J."/>
            <person name="Ruckert C."/>
        </authorList>
    </citation>
    <scope>NUCLEOTIDE SEQUENCE</scope>
    <source>
        <strain evidence="5">CGMCC 1.3617</strain>
    </source>
</reference>
<reference evidence="5" key="2">
    <citation type="submission" date="2020-09" db="EMBL/GenBank/DDBJ databases">
        <authorList>
            <person name="Sun Q."/>
            <person name="Zhou Y."/>
        </authorList>
    </citation>
    <scope>NUCLEOTIDE SEQUENCE</scope>
    <source>
        <strain evidence="5">CGMCC 1.3617</strain>
    </source>
</reference>
<dbReference type="RefSeq" id="WP_188973981.1">
    <property type="nucleotide sequence ID" value="NZ_BMKW01000041.1"/>
</dbReference>
<evidence type="ECO:0000256" key="4">
    <source>
        <dbReference type="ARBA" id="ARBA00022803"/>
    </source>
</evidence>
<protein>
    <recommendedName>
        <fullName evidence="2">Tetratricopeptide repeat protein 38</fullName>
    </recommendedName>
</protein>
<gene>
    <name evidence="5" type="ORF">GCM10011320_60780</name>
</gene>
<dbReference type="Gene3D" id="1.25.40.10">
    <property type="entry name" value="Tetratricopeptide repeat domain"/>
    <property type="match status" value="1"/>
</dbReference>
<evidence type="ECO:0000256" key="1">
    <source>
        <dbReference type="ARBA" id="ARBA00005857"/>
    </source>
</evidence>
<dbReference type="EMBL" id="BMKW01000041">
    <property type="protein sequence ID" value="GGJ45201.1"/>
    <property type="molecule type" value="Genomic_DNA"/>
</dbReference>
<dbReference type="CDD" id="cd05804">
    <property type="entry name" value="StaR_like"/>
    <property type="match status" value="1"/>
</dbReference>